<sequence length="61" mass="7266">MEINWTPQAIDRLIETVRFVDCHFRKRVAQNIRFRTEKSVNMLMENPLAGKIAEKFSSDRQ</sequence>
<evidence type="ECO:0000313" key="2">
    <source>
        <dbReference type="Proteomes" id="UP001199750"/>
    </source>
</evidence>
<evidence type="ECO:0000313" key="1">
    <source>
        <dbReference type="EMBL" id="MCG4962079.1"/>
    </source>
</evidence>
<evidence type="ECO:0008006" key="3">
    <source>
        <dbReference type="Google" id="ProtNLM"/>
    </source>
</evidence>
<dbReference type="AlphaFoldDB" id="A0AAW5CMP4"/>
<reference evidence="1" key="1">
    <citation type="submission" date="2022-01" db="EMBL/GenBank/DDBJ databases">
        <title>Collection of gut derived symbiotic bacterial strains cultured from healthy donors.</title>
        <authorList>
            <person name="Lin H."/>
            <person name="Kohout C."/>
            <person name="Waligurski E."/>
            <person name="Pamer E.G."/>
        </authorList>
    </citation>
    <scope>NUCLEOTIDE SEQUENCE</scope>
    <source>
        <strain evidence="1">DFI.1.149</strain>
    </source>
</reference>
<accession>A0AAW5CMP4</accession>
<protein>
    <recommendedName>
        <fullName evidence="3">Type II toxin-antitoxin system RelE/ParE family toxin</fullName>
    </recommendedName>
</protein>
<name>A0AAW5CMP4_9BACT</name>
<organism evidence="1 2">
    <name type="scientific">Odoribacter splanchnicus</name>
    <dbReference type="NCBI Taxonomy" id="28118"/>
    <lineage>
        <taxon>Bacteria</taxon>
        <taxon>Pseudomonadati</taxon>
        <taxon>Bacteroidota</taxon>
        <taxon>Bacteroidia</taxon>
        <taxon>Bacteroidales</taxon>
        <taxon>Odoribacteraceae</taxon>
        <taxon>Odoribacter</taxon>
    </lineage>
</organism>
<gene>
    <name evidence="1" type="ORF">L0P03_19875</name>
</gene>
<dbReference type="InterPro" id="IPR035093">
    <property type="entry name" value="RelE/ParE_toxin_dom_sf"/>
</dbReference>
<dbReference type="Gene3D" id="3.30.2310.20">
    <property type="entry name" value="RelE-like"/>
    <property type="match status" value="1"/>
</dbReference>
<dbReference type="RefSeq" id="WP_147349886.1">
    <property type="nucleotide sequence ID" value="NZ_JADNHN010000018.1"/>
</dbReference>
<dbReference type="Proteomes" id="UP001199750">
    <property type="component" value="Unassembled WGS sequence"/>
</dbReference>
<comment type="caution">
    <text evidence="1">The sequence shown here is derived from an EMBL/GenBank/DDBJ whole genome shotgun (WGS) entry which is preliminary data.</text>
</comment>
<proteinExistence type="predicted"/>
<dbReference type="EMBL" id="JAKNDN010000057">
    <property type="protein sequence ID" value="MCG4962079.1"/>
    <property type="molecule type" value="Genomic_DNA"/>
</dbReference>